<evidence type="ECO:0000313" key="3">
    <source>
        <dbReference type="Proteomes" id="UP000054477"/>
    </source>
</evidence>
<accession>A0A0C9WQ59</accession>
<dbReference type="AlphaFoldDB" id="A0A0C9WQ59"/>
<dbReference type="Proteomes" id="UP000054477">
    <property type="component" value="Unassembled WGS sequence"/>
</dbReference>
<name>A0A0C9WQ59_9AGAR</name>
<proteinExistence type="predicted"/>
<dbReference type="STRING" id="1095629.A0A0C9WQ59"/>
<sequence>MSEQFASMRIQMNKFENDFKAENQILKAEIQEFRAEIKELKDDNEQLKNHIQQALKEIRRVTVLISPIHIRVLLDRSRGKIVEQSRYDSWEDLRDSLEINELKKYITSTHCIRNDLASFICEFTNVRRDGNEAAHTAECRDIRSAVQQKPEGAERRLLEEVYQFVFDEDINSKDL</sequence>
<keyword evidence="1" id="KW-0175">Coiled coil</keyword>
<feature type="coiled-coil region" evidence="1">
    <location>
        <begin position="16"/>
        <end position="64"/>
    </location>
</feature>
<dbReference type="HOGENOM" id="CLU_1532820_0_0_1"/>
<reference evidence="3" key="2">
    <citation type="submission" date="2015-01" db="EMBL/GenBank/DDBJ databases">
        <title>Evolutionary Origins and Diversification of the Mycorrhizal Mutualists.</title>
        <authorList>
            <consortium name="DOE Joint Genome Institute"/>
            <consortium name="Mycorrhizal Genomics Consortium"/>
            <person name="Kohler A."/>
            <person name="Kuo A."/>
            <person name="Nagy L.G."/>
            <person name="Floudas D."/>
            <person name="Copeland A."/>
            <person name="Barry K.W."/>
            <person name="Cichocki N."/>
            <person name="Veneault-Fourrey C."/>
            <person name="LaButti K."/>
            <person name="Lindquist E.A."/>
            <person name="Lipzen A."/>
            <person name="Lundell T."/>
            <person name="Morin E."/>
            <person name="Murat C."/>
            <person name="Riley R."/>
            <person name="Ohm R."/>
            <person name="Sun H."/>
            <person name="Tunlid A."/>
            <person name="Henrissat B."/>
            <person name="Grigoriev I.V."/>
            <person name="Hibbett D.S."/>
            <person name="Martin F."/>
        </authorList>
    </citation>
    <scope>NUCLEOTIDE SEQUENCE [LARGE SCALE GENOMIC DNA]</scope>
    <source>
        <strain evidence="3">LaAM-08-1</strain>
    </source>
</reference>
<dbReference type="Gene3D" id="1.20.5.340">
    <property type="match status" value="1"/>
</dbReference>
<reference evidence="2 3" key="1">
    <citation type="submission" date="2014-04" db="EMBL/GenBank/DDBJ databases">
        <authorList>
            <consortium name="DOE Joint Genome Institute"/>
            <person name="Kuo A."/>
            <person name="Kohler A."/>
            <person name="Nagy L.G."/>
            <person name="Floudas D."/>
            <person name="Copeland A."/>
            <person name="Barry K.W."/>
            <person name="Cichocki N."/>
            <person name="Veneault-Fourrey C."/>
            <person name="LaButti K."/>
            <person name="Lindquist E.A."/>
            <person name="Lipzen A."/>
            <person name="Lundell T."/>
            <person name="Morin E."/>
            <person name="Murat C."/>
            <person name="Sun H."/>
            <person name="Tunlid A."/>
            <person name="Henrissat B."/>
            <person name="Grigoriev I.V."/>
            <person name="Hibbett D.S."/>
            <person name="Martin F."/>
            <person name="Nordberg H.P."/>
            <person name="Cantor M.N."/>
            <person name="Hua S.X."/>
        </authorList>
    </citation>
    <scope>NUCLEOTIDE SEQUENCE [LARGE SCALE GENOMIC DNA]</scope>
    <source>
        <strain evidence="2 3">LaAM-08-1</strain>
    </source>
</reference>
<keyword evidence="3" id="KW-1185">Reference proteome</keyword>
<evidence type="ECO:0000313" key="2">
    <source>
        <dbReference type="EMBL" id="KIJ89808.1"/>
    </source>
</evidence>
<organism evidence="2 3">
    <name type="scientific">Laccaria amethystina LaAM-08-1</name>
    <dbReference type="NCBI Taxonomy" id="1095629"/>
    <lineage>
        <taxon>Eukaryota</taxon>
        <taxon>Fungi</taxon>
        <taxon>Dikarya</taxon>
        <taxon>Basidiomycota</taxon>
        <taxon>Agaricomycotina</taxon>
        <taxon>Agaricomycetes</taxon>
        <taxon>Agaricomycetidae</taxon>
        <taxon>Agaricales</taxon>
        <taxon>Agaricineae</taxon>
        <taxon>Hydnangiaceae</taxon>
        <taxon>Laccaria</taxon>
    </lineage>
</organism>
<dbReference type="OrthoDB" id="3064627at2759"/>
<evidence type="ECO:0000256" key="1">
    <source>
        <dbReference type="SAM" id="Coils"/>
    </source>
</evidence>
<protein>
    <submittedName>
        <fullName evidence="2">Uncharacterized protein</fullName>
    </submittedName>
</protein>
<gene>
    <name evidence="2" type="ORF">K443DRAFT_602333</name>
</gene>
<dbReference type="EMBL" id="KN839420">
    <property type="protein sequence ID" value="KIJ89808.1"/>
    <property type="molecule type" value="Genomic_DNA"/>
</dbReference>